<dbReference type="OrthoDB" id="9794942at2"/>
<name>A0A5R9ILE8_9GAMM</name>
<gene>
    <name evidence="1" type="ORF">FE810_06595</name>
</gene>
<dbReference type="RefSeq" id="WP_138319229.1">
    <property type="nucleotide sequence ID" value="NZ_VCBC01000005.1"/>
</dbReference>
<protein>
    <recommendedName>
        <fullName evidence="3">Isochorismatase</fullName>
    </recommendedName>
</protein>
<dbReference type="EMBL" id="VCBC01000005">
    <property type="protein sequence ID" value="TLU66354.1"/>
    <property type="molecule type" value="Genomic_DNA"/>
</dbReference>
<reference evidence="1 2" key="1">
    <citation type="submission" date="2019-05" db="EMBL/GenBank/DDBJ databases">
        <title>Genome sequences of Thalassotalea litorea 1K03283.</title>
        <authorList>
            <person name="Zhang D."/>
        </authorList>
    </citation>
    <scope>NUCLEOTIDE SEQUENCE [LARGE SCALE GENOMIC DNA]</scope>
    <source>
        <strain evidence="1 2">MCCC 1K03283</strain>
    </source>
</reference>
<sequence>MFKPRSIEGQIDWLDETNSKIYTISAHNDAVEKSKYLPRLKDVKLARNIDWVNTPSFVIFHDGASCDYLVLVWWANDNELFTSVSVKSEGVWAEDPNKYSFCLYDLEIMWAERNIYVQTMDCEFPSLKLYQISR</sequence>
<evidence type="ECO:0000313" key="2">
    <source>
        <dbReference type="Proteomes" id="UP000307790"/>
    </source>
</evidence>
<keyword evidence="2" id="KW-1185">Reference proteome</keyword>
<accession>A0A5R9ILE8</accession>
<evidence type="ECO:0000313" key="1">
    <source>
        <dbReference type="EMBL" id="TLU66354.1"/>
    </source>
</evidence>
<evidence type="ECO:0008006" key="3">
    <source>
        <dbReference type="Google" id="ProtNLM"/>
    </source>
</evidence>
<dbReference type="AlphaFoldDB" id="A0A5R9ILE8"/>
<dbReference type="Proteomes" id="UP000307790">
    <property type="component" value="Unassembled WGS sequence"/>
</dbReference>
<proteinExistence type="predicted"/>
<organism evidence="1 2">
    <name type="scientific">Thalassotalea litorea</name>
    <dbReference type="NCBI Taxonomy" id="2020715"/>
    <lineage>
        <taxon>Bacteria</taxon>
        <taxon>Pseudomonadati</taxon>
        <taxon>Pseudomonadota</taxon>
        <taxon>Gammaproteobacteria</taxon>
        <taxon>Alteromonadales</taxon>
        <taxon>Colwelliaceae</taxon>
        <taxon>Thalassotalea</taxon>
    </lineage>
</organism>
<comment type="caution">
    <text evidence="1">The sequence shown here is derived from an EMBL/GenBank/DDBJ whole genome shotgun (WGS) entry which is preliminary data.</text>
</comment>